<dbReference type="PROSITE" id="PS50011">
    <property type="entry name" value="PROTEIN_KINASE_DOM"/>
    <property type="match status" value="1"/>
</dbReference>
<dbReference type="OrthoDB" id="193931at2759"/>
<protein>
    <recommendedName>
        <fullName evidence="6">Protein kinase domain-containing protein</fullName>
    </recommendedName>
</protein>
<dbReference type="Gene3D" id="1.10.510.10">
    <property type="entry name" value="Transferase(Phosphotransferase) domain 1"/>
    <property type="match status" value="1"/>
</dbReference>
<accession>A0A1V9ZKU0</accession>
<keyword evidence="2 3" id="KW-0067">ATP-binding</keyword>
<gene>
    <name evidence="7" type="ORF">ACHHYP_08309</name>
</gene>
<dbReference type="AlphaFoldDB" id="A0A1V9ZKU0"/>
<evidence type="ECO:0000259" key="6">
    <source>
        <dbReference type="PROSITE" id="PS50011"/>
    </source>
</evidence>
<reference evidence="7 8" key="1">
    <citation type="journal article" date="2014" name="Genome Biol. Evol.">
        <title>The secreted proteins of Achlya hypogyna and Thraustotheca clavata identify the ancestral oomycete secretome and reveal gene acquisitions by horizontal gene transfer.</title>
        <authorList>
            <person name="Misner I."/>
            <person name="Blouin N."/>
            <person name="Leonard G."/>
            <person name="Richards T.A."/>
            <person name="Lane C.E."/>
        </authorList>
    </citation>
    <scope>NUCLEOTIDE SEQUENCE [LARGE SCALE GENOMIC DNA]</scope>
    <source>
        <strain evidence="7 8">ATCC 48635</strain>
    </source>
</reference>
<proteinExistence type="inferred from homology"/>
<dbReference type="SUPFAM" id="SSF56112">
    <property type="entry name" value="Protein kinase-like (PK-like)"/>
    <property type="match status" value="1"/>
</dbReference>
<keyword evidence="8" id="KW-1185">Reference proteome</keyword>
<dbReference type="GO" id="GO:0004674">
    <property type="term" value="F:protein serine/threonine kinase activity"/>
    <property type="evidence" value="ECO:0007669"/>
    <property type="project" value="UniProtKB-KW"/>
</dbReference>
<name>A0A1V9ZKU0_ACHHY</name>
<evidence type="ECO:0000313" key="8">
    <source>
        <dbReference type="Proteomes" id="UP000243579"/>
    </source>
</evidence>
<dbReference type="PANTHER" id="PTHR24346">
    <property type="entry name" value="MAP/MICROTUBULE AFFINITY-REGULATING KINASE"/>
    <property type="match status" value="1"/>
</dbReference>
<dbReference type="FunFam" id="1.10.510.10:FF:000571">
    <property type="entry name" value="Maternal embryonic leucine zipper kinase"/>
    <property type="match status" value="1"/>
</dbReference>
<dbReference type="PROSITE" id="PS00108">
    <property type="entry name" value="PROTEIN_KINASE_ST"/>
    <property type="match status" value="1"/>
</dbReference>
<dbReference type="InterPro" id="IPR017441">
    <property type="entry name" value="Protein_kinase_ATP_BS"/>
</dbReference>
<keyword evidence="1 3" id="KW-0547">Nucleotide-binding</keyword>
<evidence type="ECO:0000313" key="7">
    <source>
        <dbReference type="EMBL" id="OQR98586.1"/>
    </source>
</evidence>
<feature type="binding site" evidence="3">
    <location>
        <position position="117"/>
    </location>
    <ligand>
        <name>ATP</name>
        <dbReference type="ChEBI" id="CHEBI:30616"/>
    </ligand>
</feature>
<dbReference type="InterPro" id="IPR000719">
    <property type="entry name" value="Prot_kinase_dom"/>
</dbReference>
<dbReference type="PROSITE" id="PS00107">
    <property type="entry name" value="PROTEIN_KINASE_ATP"/>
    <property type="match status" value="1"/>
</dbReference>
<evidence type="ECO:0000256" key="1">
    <source>
        <dbReference type="ARBA" id="ARBA00022741"/>
    </source>
</evidence>
<feature type="compositionally biased region" description="Polar residues" evidence="5">
    <location>
        <begin position="38"/>
        <end position="47"/>
    </location>
</feature>
<organism evidence="7 8">
    <name type="scientific">Achlya hypogyna</name>
    <name type="common">Oomycete</name>
    <name type="synonym">Protoachlya hypogyna</name>
    <dbReference type="NCBI Taxonomy" id="1202772"/>
    <lineage>
        <taxon>Eukaryota</taxon>
        <taxon>Sar</taxon>
        <taxon>Stramenopiles</taxon>
        <taxon>Oomycota</taxon>
        <taxon>Saprolegniomycetes</taxon>
        <taxon>Saprolegniales</taxon>
        <taxon>Achlyaceae</taxon>
        <taxon>Achlya</taxon>
    </lineage>
</organism>
<dbReference type="Pfam" id="PF00069">
    <property type="entry name" value="Pkinase"/>
    <property type="match status" value="1"/>
</dbReference>
<evidence type="ECO:0000256" key="4">
    <source>
        <dbReference type="RuleBase" id="RU000304"/>
    </source>
</evidence>
<dbReference type="GO" id="GO:0035556">
    <property type="term" value="P:intracellular signal transduction"/>
    <property type="evidence" value="ECO:0007669"/>
    <property type="project" value="TreeGrafter"/>
</dbReference>
<dbReference type="Proteomes" id="UP000243579">
    <property type="component" value="Unassembled WGS sequence"/>
</dbReference>
<dbReference type="InterPro" id="IPR011009">
    <property type="entry name" value="Kinase-like_dom_sf"/>
</dbReference>
<dbReference type="EMBL" id="JNBR01000082">
    <property type="protein sequence ID" value="OQR98586.1"/>
    <property type="molecule type" value="Genomic_DNA"/>
</dbReference>
<dbReference type="STRING" id="1202772.A0A1V9ZKU0"/>
<dbReference type="PANTHER" id="PTHR24346:SF30">
    <property type="entry name" value="MATERNAL EMBRYONIC LEUCINE ZIPPER KINASE"/>
    <property type="match status" value="1"/>
</dbReference>
<comment type="similarity">
    <text evidence="4">Belongs to the protein kinase superfamily.</text>
</comment>
<sequence length="492" mass="54607">MLAENKAAELQRKQMVPRMLVGRGERYGAPPRCKSAASARTPTNQGDNELEDTAERRTVPLVEMQRALDDIAVLAEAPAEAASRLDKYALGHVVGTGTFGLVRVATHRATRQLVAIKSYERSRAKDSAQWKRLQGEARVMERLDHPCIIRLFEAIEEPAALHLVMEHVAGDVANLCEHVKRQRRLREKDAGALFGQVLAAVVYMHGLHVVHRDIKLENILLDTRGGVKLVDFGFSALQTARPFQTFCGTPCYMAPEIIHRKTYWGPPVDVWSLGVLLYAMLCGFFPFRARNYSDLYRKIVKGAFDIPASLSADAHDLLRSMLAADPVMRLTVFDVRAHPWTRRFAASRPRQPLPLYRQLSLGTLPPATIDELRRLMLVAMGAFGVAPATVTASLQEKRHDGISTLYFLLLKRAEATCRGRRGVRDDPLPRAVVVDDCNALAAASVRLGSPGNGLASSFASLPRDDLELLEPEEDGVSNGDMRDVLRILERGR</sequence>
<keyword evidence="4" id="KW-0418">Kinase</keyword>
<evidence type="ECO:0000256" key="3">
    <source>
        <dbReference type="PROSITE-ProRule" id="PRU10141"/>
    </source>
</evidence>
<dbReference type="GO" id="GO:0005524">
    <property type="term" value="F:ATP binding"/>
    <property type="evidence" value="ECO:0007669"/>
    <property type="project" value="UniProtKB-UniRule"/>
</dbReference>
<dbReference type="SMART" id="SM00220">
    <property type="entry name" value="S_TKc"/>
    <property type="match status" value="1"/>
</dbReference>
<evidence type="ECO:0000256" key="5">
    <source>
        <dbReference type="SAM" id="MobiDB-lite"/>
    </source>
</evidence>
<feature type="domain" description="Protein kinase" evidence="6">
    <location>
        <begin position="88"/>
        <end position="341"/>
    </location>
</feature>
<feature type="region of interest" description="Disordered" evidence="5">
    <location>
        <begin position="19"/>
        <end position="54"/>
    </location>
</feature>
<keyword evidence="4" id="KW-0808">Transferase</keyword>
<dbReference type="CDD" id="cd14003">
    <property type="entry name" value="STKc_AMPK-like"/>
    <property type="match status" value="1"/>
</dbReference>
<comment type="caution">
    <text evidence="7">The sequence shown here is derived from an EMBL/GenBank/DDBJ whole genome shotgun (WGS) entry which is preliminary data.</text>
</comment>
<dbReference type="InterPro" id="IPR008271">
    <property type="entry name" value="Ser/Thr_kinase_AS"/>
</dbReference>
<dbReference type="GO" id="GO:0005737">
    <property type="term" value="C:cytoplasm"/>
    <property type="evidence" value="ECO:0007669"/>
    <property type="project" value="TreeGrafter"/>
</dbReference>
<evidence type="ECO:0000256" key="2">
    <source>
        <dbReference type="ARBA" id="ARBA00022840"/>
    </source>
</evidence>
<keyword evidence="4" id="KW-0723">Serine/threonine-protein kinase</keyword>